<protein>
    <submittedName>
        <fullName evidence="1">Uncharacterized protein</fullName>
    </submittedName>
</protein>
<dbReference type="EMBL" id="DRGN01000227">
    <property type="protein sequence ID" value="HEU01767.1"/>
    <property type="molecule type" value="Genomic_DNA"/>
</dbReference>
<evidence type="ECO:0000313" key="1">
    <source>
        <dbReference type="EMBL" id="HEU01767.1"/>
    </source>
</evidence>
<name>A0A9C9NHP1_9HYPH</name>
<dbReference type="AlphaFoldDB" id="A0A9C9NHP1"/>
<gene>
    <name evidence="1" type="ORF">ENH89_15860</name>
</gene>
<dbReference type="Proteomes" id="UP000885680">
    <property type="component" value="Unassembled WGS sequence"/>
</dbReference>
<accession>A0A9C9NHP1</accession>
<reference evidence="1" key="1">
    <citation type="journal article" date="2020" name="mSystems">
        <title>Genome- and Community-Level Interaction Insights into Carbon Utilization and Element Cycling Functions of Hydrothermarchaeota in Hydrothermal Sediment.</title>
        <authorList>
            <person name="Zhou Z."/>
            <person name="Liu Y."/>
            <person name="Xu W."/>
            <person name="Pan J."/>
            <person name="Luo Z.H."/>
            <person name="Li M."/>
        </authorList>
    </citation>
    <scope>NUCLEOTIDE SEQUENCE</scope>
    <source>
        <strain evidence="1">HyVt-347</strain>
    </source>
</reference>
<organism evidence="1 2">
    <name type="scientific">Aurantimonas coralicida</name>
    <dbReference type="NCBI Taxonomy" id="182270"/>
    <lineage>
        <taxon>Bacteria</taxon>
        <taxon>Pseudomonadati</taxon>
        <taxon>Pseudomonadota</taxon>
        <taxon>Alphaproteobacteria</taxon>
        <taxon>Hyphomicrobiales</taxon>
        <taxon>Aurantimonadaceae</taxon>
        <taxon>Aurantimonas</taxon>
    </lineage>
</organism>
<comment type="caution">
    <text evidence="1">The sequence shown here is derived from an EMBL/GenBank/DDBJ whole genome shotgun (WGS) entry which is preliminary data.</text>
</comment>
<evidence type="ECO:0000313" key="2">
    <source>
        <dbReference type="Proteomes" id="UP000885680"/>
    </source>
</evidence>
<sequence>MGLVKPERLAPATASPDLAFDMSAIIDRGSPKGKPGVTTLNGPFALTGIPRAAALPIAGRQ</sequence>
<proteinExistence type="predicted"/>